<evidence type="ECO:0000313" key="5">
    <source>
        <dbReference type="EMBL" id="ELK32995.1"/>
    </source>
</evidence>
<dbReference type="Gene3D" id="2.60.40.10">
    <property type="entry name" value="Immunoglobulins"/>
    <property type="match status" value="1"/>
</dbReference>
<evidence type="ECO:0000256" key="2">
    <source>
        <dbReference type="ARBA" id="ARBA00023157"/>
    </source>
</evidence>
<dbReference type="AlphaFoldDB" id="L5M419"/>
<keyword evidence="4" id="KW-0393">Immunoglobulin domain</keyword>
<organism evidence="5 6">
    <name type="scientific">Myotis davidii</name>
    <name type="common">David's myotis</name>
    <dbReference type="NCBI Taxonomy" id="225400"/>
    <lineage>
        <taxon>Eukaryota</taxon>
        <taxon>Metazoa</taxon>
        <taxon>Chordata</taxon>
        <taxon>Craniata</taxon>
        <taxon>Vertebrata</taxon>
        <taxon>Euteleostomi</taxon>
        <taxon>Mammalia</taxon>
        <taxon>Eutheria</taxon>
        <taxon>Laurasiatheria</taxon>
        <taxon>Chiroptera</taxon>
        <taxon>Yangochiroptera</taxon>
        <taxon>Vespertilionidae</taxon>
        <taxon>Myotis</taxon>
    </lineage>
</organism>
<keyword evidence="3" id="KW-0325">Glycoprotein</keyword>
<dbReference type="InterPro" id="IPR013783">
    <property type="entry name" value="Ig-like_fold"/>
</dbReference>
<evidence type="ECO:0000256" key="1">
    <source>
        <dbReference type="ARBA" id="ARBA00022729"/>
    </source>
</evidence>
<gene>
    <name evidence="5" type="ORF">MDA_GLEAN10000809</name>
</gene>
<dbReference type="EMBL" id="KB104800">
    <property type="protein sequence ID" value="ELK32995.1"/>
    <property type="molecule type" value="Genomic_DNA"/>
</dbReference>
<keyword evidence="1" id="KW-0732">Signal</keyword>
<evidence type="ECO:0000256" key="4">
    <source>
        <dbReference type="ARBA" id="ARBA00023319"/>
    </source>
</evidence>
<name>L5M419_MYODS</name>
<dbReference type="InterPro" id="IPR036179">
    <property type="entry name" value="Ig-like_dom_sf"/>
</dbReference>
<dbReference type="PANTHER" id="PTHR44337:SF20">
    <property type="entry name" value="CARCINOEMBRYONIC ANTIGEN-RELATED CELL ADHESION MOLECULE 5-RELATED"/>
    <property type="match status" value="1"/>
</dbReference>
<dbReference type="SUPFAM" id="SSF48726">
    <property type="entry name" value="Immunoglobulin"/>
    <property type="match status" value="1"/>
</dbReference>
<dbReference type="InterPro" id="IPR052598">
    <property type="entry name" value="IgSF_CEA-related"/>
</dbReference>
<dbReference type="GO" id="GO:0009986">
    <property type="term" value="C:cell surface"/>
    <property type="evidence" value="ECO:0007669"/>
    <property type="project" value="TreeGrafter"/>
</dbReference>
<keyword evidence="6" id="KW-1185">Reference proteome</keyword>
<protein>
    <submittedName>
        <fullName evidence="5">Carcinoembryonic antigen-related cell adhesion molecule 1</fullName>
    </submittedName>
</protein>
<proteinExistence type="predicted"/>
<dbReference type="GO" id="GO:0007157">
    <property type="term" value="P:heterophilic cell-cell adhesion via plasma membrane cell adhesion molecules"/>
    <property type="evidence" value="ECO:0007669"/>
    <property type="project" value="TreeGrafter"/>
</dbReference>
<keyword evidence="2" id="KW-1015">Disulfide bond</keyword>
<reference evidence="6" key="1">
    <citation type="journal article" date="2013" name="Science">
        <title>Comparative analysis of bat genomes provides insight into the evolution of flight and immunity.</title>
        <authorList>
            <person name="Zhang G."/>
            <person name="Cowled C."/>
            <person name="Shi Z."/>
            <person name="Huang Z."/>
            <person name="Bishop-Lilly K.A."/>
            <person name="Fang X."/>
            <person name="Wynne J.W."/>
            <person name="Xiong Z."/>
            <person name="Baker M.L."/>
            <person name="Zhao W."/>
            <person name="Tachedjian M."/>
            <person name="Zhu Y."/>
            <person name="Zhou P."/>
            <person name="Jiang X."/>
            <person name="Ng J."/>
            <person name="Yang L."/>
            <person name="Wu L."/>
            <person name="Xiao J."/>
            <person name="Feng Y."/>
            <person name="Chen Y."/>
            <person name="Sun X."/>
            <person name="Zhang Y."/>
            <person name="Marsh G.A."/>
            <person name="Crameri G."/>
            <person name="Broder C.C."/>
            <person name="Frey K.G."/>
            <person name="Wang L.F."/>
            <person name="Wang J."/>
        </authorList>
    </citation>
    <scope>NUCLEOTIDE SEQUENCE [LARGE SCALE GENOMIC DNA]</scope>
</reference>
<evidence type="ECO:0000313" key="6">
    <source>
        <dbReference type="Proteomes" id="UP000010556"/>
    </source>
</evidence>
<accession>L5M419</accession>
<sequence length="69" mass="7917">MTCHTHASYTNWLFNATCLRLRERMKLTEDHRTLLIDPVRREDAGSDLCKVSNPFSFAESAPIGLDVKH</sequence>
<evidence type="ECO:0000256" key="3">
    <source>
        <dbReference type="ARBA" id="ARBA00023180"/>
    </source>
</evidence>
<dbReference type="Proteomes" id="UP000010556">
    <property type="component" value="Unassembled WGS sequence"/>
</dbReference>
<dbReference type="PANTHER" id="PTHR44337">
    <property type="entry name" value="CARCINOEMBRYONIC ANTIGEN-RELATED CELL ADHESION MOLECULE 8"/>
    <property type="match status" value="1"/>
</dbReference>